<dbReference type="KEGG" id="eiv:EIN_097170"/>
<dbReference type="Proteomes" id="UP000014680">
    <property type="component" value="Unassembled WGS sequence"/>
</dbReference>
<dbReference type="OrthoDB" id="9989112at2759"/>
<dbReference type="PROSITE" id="PS51419">
    <property type="entry name" value="RAB"/>
    <property type="match status" value="1"/>
</dbReference>
<organism evidence="4 5">
    <name type="scientific">Entamoeba invadens IP1</name>
    <dbReference type="NCBI Taxonomy" id="370355"/>
    <lineage>
        <taxon>Eukaryota</taxon>
        <taxon>Amoebozoa</taxon>
        <taxon>Evosea</taxon>
        <taxon>Archamoebae</taxon>
        <taxon>Mastigamoebida</taxon>
        <taxon>Entamoebidae</taxon>
        <taxon>Entamoeba</taxon>
    </lineage>
</organism>
<dbReference type="PRINTS" id="PR00449">
    <property type="entry name" value="RASTRNSFRMNG"/>
</dbReference>
<keyword evidence="3" id="KW-0449">Lipoprotein</keyword>
<dbReference type="OMA" id="MERYCEG"/>
<gene>
    <name evidence="4" type="ORF">EIN_097170</name>
</gene>
<dbReference type="EMBL" id="KB206860">
    <property type="protein sequence ID" value="ELP87450.1"/>
    <property type="molecule type" value="Genomic_DNA"/>
</dbReference>
<evidence type="ECO:0000256" key="2">
    <source>
        <dbReference type="ARBA" id="ARBA00023134"/>
    </source>
</evidence>
<keyword evidence="2" id="KW-0342">GTP-binding</keyword>
<dbReference type="InterPro" id="IPR027417">
    <property type="entry name" value="P-loop_NTPase"/>
</dbReference>
<accession>A0A0A1U0M6</accession>
<dbReference type="Gene3D" id="3.40.50.300">
    <property type="entry name" value="P-loop containing nucleotide triphosphate hydrolases"/>
    <property type="match status" value="1"/>
</dbReference>
<protein>
    <submittedName>
        <fullName evidence="4">Uncharacterized protein</fullName>
    </submittedName>
</protein>
<proteinExistence type="predicted"/>
<evidence type="ECO:0000313" key="5">
    <source>
        <dbReference type="Proteomes" id="UP000014680"/>
    </source>
</evidence>
<dbReference type="Pfam" id="PF00071">
    <property type="entry name" value="Ras"/>
    <property type="match status" value="1"/>
</dbReference>
<name>A0A0A1U0M6_ENTIV</name>
<dbReference type="GO" id="GO:0003924">
    <property type="term" value="F:GTPase activity"/>
    <property type="evidence" value="ECO:0007669"/>
    <property type="project" value="InterPro"/>
</dbReference>
<keyword evidence="5" id="KW-1185">Reference proteome</keyword>
<dbReference type="PANTHER" id="PTHR47977">
    <property type="entry name" value="RAS-RELATED PROTEIN RAB"/>
    <property type="match status" value="1"/>
</dbReference>
<dbReference type="VEuPathDB" id="AmoebaDB:EIN_097170"/>
<dbReference type="RefSeq" id="XP_004254221.1">
    <property type="nucleotide sequence ID" value="XM_004254173.1"/>
</dbReference>
<reference evidence="4 5" key="1">
    <citation type="submission" date="2012-10" db="EMBL/GenBank/DDBJ databases">
        <authorList>
            <person name="Zafar N."/>
            <person name="Inman J."/>
            <person name="Hall N."/>
            <person name="Lorenzi H."/>
            <person name="Caler E."/>
        </authorList>
    </citation>
    <scope>NUCLEOTIDE SEQUENCE [LARGE SCALE GENOMIC DNA]</scope>
    <source>
        <strain evidence="4 5">IP1</strain>
    </source>
</reference>
<dbReference type="GeneID" id="14886198"/>
<dbReference type="GO" id="GO:0005525">
    <property type="term" value="F:GTP binding"/>
    <property type="evidence" value="ECO:0007669"/>
    <property type="project" value="UniProtKB-KW"/>
</dbReference>
<dbReference type="SMART" id="SM00175">
    <property type="entry name" value="RAB"/>
    <property type="match status" value="1"/>
</dbReference>
<dbReference type="InterPro" id="IPR001806">
    <property type="entry name" value="Small_GTPase"/>
</dbReference>
<dbReference type="AlphaFoldDB" id="A0A0A1U0M6"/>
<evidence type="ECO:0000313" key="4">
    <source>
        <dbReference type="EMBL" id="ELP87450.1"/>
    </source>
</evidence>
<dbReference type="InterPro" id="IPR050227">
    <property type="entry name" value="Rab"/>
</dbReference>
<keyword evidence="1" id="KW-0547">Nucleotide-binding</keyword>
<dbReference type="SUPFAM" id="SSF52540">
    <property type="entry name" value="P-loop containing nucleoside triphosphate hydrolases"/>
    <property type="match status" value="1"/>
</dbReference>
<evidence type="ECO:0000256" key="1">
    <source>
        <dbReference type="ARBA" id="ARBA00022741"/>
    </source>
</evidence>
<sequence length="73" mass="8200">MTENADYTFKILIIGEPSVGKTAIMERYCEGIFHEELISTIGVDFNSKLVKVGDVTIKLQLWDTVITEAHKVV</sequence>
<evidence type="ECO:0000256" key="3">
    <source>
        <dbReference type="ARBA" id="ARBA00023288"/>
    </source>
</evidence>